<keyword evidence="9" id="KW-1185">Reference proteome</keyword>
<dbReference type="PROSITE" id="PS51257">
    <property type="entry name" value="PROKAR_LIPOPROTEIN"/>
    <property type="match status" value="1"/>
</dbReference>
<feature type="transmembrane region" description="Helical" evidence="6">
    <location>
        <begin position="262"/>
        <end position="280"/>
    </location>
</feature>
<keyword evidence="5 6" id="KW-0472">Membrane</keyword>
<protein>
    <submittedName>
        <fullName evidence="8">Drug/metabolite transporter (DMT)-like permease</fullName>
    </submittedName>
</protein>
<name>A0A2T0WTW9_9RHOB</name>
<sequence length="297" mass="31667">MDNLRGILLLVLAMACFAMEDMFVKTASAHMSIGQILGLLGIGGGIAFAVLARSSGHRLFSASSLHKTVILRNLGELIGTLSFVTAITTSALSTSTAIFQAAPLATTLCAAVFLKEPVGWRRWSAIAVGFIGVLLIVRPGSANFEPASLFAVGAVIGLAARDVATRVLPRDISSQVIACYAFAVIGIAGFALQLFEDTFFVPMDVADWGNIIGALLFGMAGYLALTVAMRVGEMGVIMPFRYTRLIFAMIIGMTFFGERPQLLTYVGAAVIITSGIYTLFRERKQRLARLSTPSGTR</sequence>
<keyword evidence="4 6" id="KW-1133">Transmembrane helix</keyword>
<dbReference type="AlphaFoldDB" id="A0A2T0WTW9"/>
<dbReference type="EMBL" id="PVTQ01000005">
    <property type="protein sequence ID" value="PRY90128.1"/>
    <property type="molecule type" value="Genomic_DNA"/>
</dbReference>
<comment type="similarity">
    <text evidence="2">Belongs to the drug/metabolite transporter (DMT) superfamily. 10 TMS drug/metabolite exporter (DME) (TC 2.A.7.3) family.</text>
</comment>
<evidence type="ECO:0000313" key="9">
    <source>
        <dbReference type="Proteomes" id="UP000238392"/>
    </source>
</evidence>
<dbReference type="InterPro" id="IPR037185">
    <property type="entry name" value="EmrE-like"/>
</dbReference>
<dbReference type="GO" id="GO:0016020">
    <property type="term" value="C:membrane"/>
    <property type="evidence" value="ECO:0007669"/>
    <property type="project" value="UniProtKB-SubCell"/>
</dbReference>
<dbReference type="PANTHER" id="PTHR22911:SF6">
    <property type="entry name" value="SOLUTE CARRIER FAMILY 35 MEMBER G1"/>
    <property type="match status" value="1"/>
</dbReference>
<dbReference type="Gene3D" id="1.10.3730.20">
    <property type="match status" value="1"/>
</dbReference>
<feature type="transmembrane region" description="Helical" evidence="6">
    <location>
        <begin position="73"/>
        <end position="91"/>
    </location>
</feature>
<comment type="caution">
    <text evidence="8">The sequence shown here is derived from an EMBL/GenBank/DDBJ whole genome shotgun (WGS) entry which is preliminary data.</text>
</comment>
<dbReference type="OrthoDB" id="7165334at2"/>
<dbReference type="RefSeq" id="WP_106263949.1">
    <property type="nucleotide sequence ID" value="NZ_PVTQ01000005.1"/>
</dbReference>
<feature type="transmembrane region" description="Helical" evidence="6">
    <location>
        <begin position="28"/>
        <end position="52"/>
    </location>
</feature>
<gene>
    <name evidence="8" type="ORF">CLV74_105108</name>
</gene>
<dbReference type="SUPFAM" id="SSF103481">
    <property type="entry name" value="Multidrug resistance efflux transporter EmrE"/>
    <property type="match status" value="2"/>
</dbReference>
<feature type="domain" description="EamA" evidence="7">
    <location>
        <begin position="148"/>
        <end position="274"/>
    </location>
</feature>
<comment type="subcellular location">
    <subcellularLocation>
        <location evidence="1">Membrane</location>
        <topology evidence="1">Multi-pass membrane protein</topology>
    </subcellularLocation>
</comment>
<proteinExistence type="inferred from homology"/>
<dbReference type="PANTHER" id="PTHR22911">
    <property type="entry name" value="ACYL-MALONYL CONDENSING ENZYME-RELATED"/>
    <property type="match status" value="1"/>
</dbReference>
<accession>A0A2T0WTW9</accession>
<evidence type="ECO:0000256" key="3">
    <source>
        <dbReference type="ARBA" id="ARBA00022692"/>
    </source>
</evidence>
<feature type="transmembrane region" description="Helical" evidence="6">
    <location>
        <begin position="176"/>
        <end position="196"/>
    </location>
</feature>
<feature type="domain" description="EamA" evidence="7">
    <location>
        <begin position="5"/>
        <end position="137"/>
    </location>
</feature>
<feature type="transmembrane region" description="Helical" evidence="6">
    <location>
        <begin position="208"/>
        <end position="228"/>
    </location>
</feature>
<dbReference type="InterPro" id="IPR000620">
    <property type="entry name" value="EamA_dom"/>
</dbReference>
<evidence type="ECO:0000256" key="2">
    <source>
        <dbReference type="ARBA" id="ARBA00009853"/>
    </source>
</evidence>
<dbReference type="Proteomes" id="UP000238392">
    <property type="component" value="Unassembled WGS sequence"/>
</dbReference>
<evidence type="ECO:0000313" key="8">
    <source>
        <dbReference type="EMBL" id="PRY90128.1"/>
    </source>
</evidence>
<evidence type="ECO:0000256" key="6">
    <source>
        <dbReference type="SAM" id="Phobius"/>
    </source>
</evidence>
<organism evidence="8 9">
    <name type="scientific">Donghicola tyrosinivorans</name>
    <dbReference type="NCBI Taxonomy" id="1652492"/>
    <lineage>
        <taxon>Bacteria</taxon>
        <taxon>Pseudomonadati</taxon>
        <taxon>Pseudomonadota</taxon>
        <taxon>Alphaproteobacteria</taxon>
        <taxon>Rhodobacterales</taxon>
        <taxon>Roseobacteraceae</taxon>
        <taxon>Donghicola</taxon>
    </lineage>
</organism>
<evidence type="ECO:0000259" key="7">
    <source>
        <dbReference type="Pfam" id="PF00892"/>
    </source>
</evidence>
<evidence type="ECO:0000256" key="1">
    <source>
        <dbReference type="ARBA" id="ARBA00004141"/>
    </source>
</evidence>
<feature type="transmembrane region" description="Helical" evidence="6">
    <location>
        <begin position="123"/>
        <end position="141"/>
    </location>
</feature>
<evidence type="ECO:0000256" key="5">
    <source>
        <dbReference type="ARBA" id="ARBA00023136"/>
    </source>
</evidence>
<keyword evidence="3 6" id="KW-0812">Transmembrane</keyword>
<dbReference type="Pfam" id="PF00892">
    <property type="entry name" value="EamA"/>
    <property type="match status" value="2"/>
</dbReference>
<evidence type="ECO:0000256" key="4">
    <source>
        <dbReference type="ARBA" id="ARBA00022989"/>
    </source>
</evidence>
<feature type="transmembrane region" description="Helical" evidence="6">
    <location>
        <begin position="240"/>
        <end position="256"/>
    </location>
</feature>
<reference evidence="8 9" key="1">
    <citation type="submission" date="2018-03" db="EMBL/GenBank/DDBJ databases">
        <title>Genomic Encyclopedia of Archaeal and Bacterial Type Strains, Phase II (KMG-II): from individual species to whole genera.</title>
        <authorList>
            <person name="Goeker M."/>
        </authorList>
    </citation>
    <scope>NUCLEOTIDE SEQUENCE [LARGE SCALE GENOMIC DNA]</scope>
    <source>
        <strain evidence="8 9">DSM 100212</strain>
    </source>
</reference>